<dbReference type="Pfam" id="PF14420">
    <property type="entry name" value="Clr5"/>
    <property type="match status" value="1"/>
</dbReference>
<dbReference type="GO" id="GO:0003755">
    <property type="term" value="F:peptidyl-prolyl cis-trans isomerase activity"/>
    <property type="evidence" value="ECO:0007669"/>
    <property type="project" value="UniProtKB-KW"/>
</dbReference>
<keyword evidence="8" id="KW-1185">Reference proteome</keyword>
<keyword evidence="2" id="KW-0697">Rotamase</keyword>
<dbReference type="InterPro" id="IPR036465">
    <property type="entry name" value="vWFA_dom_sf"/>
</dbReference>
<dbReference type="InterPro" id="IPR000608">
    <property type="entry name" value="UBC"/>
</dbReference>
<dbReference type="InterPro" id="IPR016135">
    <property type="entry name" value="UBQ-conjugating_enzyme/RWD"/>
</dbReference>
<dbReference type="PROSITE" id="PS50234">
    <property type="entry name" value="VWFA"/>
    <property type="match status" value="1"/>
</dbReference>
<feature type="compositionally biased region" description="Basic and acidic residues" evidence="3">
    <location>
        <begin position="112"/>
        <end position="123"/>
    </location>
</feature>
<evidence type="ECO:0000259" key="5">
    <source>
        <dbReference type="PROSITE" id="PS50234"/>
    </source>
</evidence>
<dbReference type="InterPro" id="IPR002035">
    <property type="entry name" value="VWF_A"/>
</dbReference>
<dbReference type="InterPro" id="IPR013083">
    <property type="entry name" value="Znf_RING/FYVE/PHD"/>
</dbReference>
<dbReference type="Gene3D" id="3.30.40.10">
    <property type="entry name" value="Zinc/RING finger domain, C3HC4 (zinc finger)"/>
    <property type="match status" value="1"/>
</dbReference>
<dbReference type="SMART" id="SM00327">
    <property type="entry name" value="VWA"/>
    <property type="match status" value="1"/>
</dbReference>
<dbReference type="InterPro" id="IPR052085">
    <property type="entry name" value="WD-SAM-U-box"/>
</dbReference>
<dbReference type="EC" id="5.2.1.8" evidence="1"/>
<feature type="domain" description="VWFA" evidence="5">
    <location>
        <begin position="1088"/>
        <end position="1254"/>
    </location>
</feature>
<dbReference type="PANTHER" id="PTHR46573">
    <property type="entry name" value="WD REPEAT, SAM AND U-BOX DOMAIN-CONTAINING PROTEIN 1"/>
    <property type="match status" value="1"/>
</dbReference>
<dbReference type="SUPFAM" id="SSF57850">
    <property type="entry name" value="RING/U-box"/>
    <property type="match status" value="1"/>
</dbReference>
<dbReference type="SUPFAM" id="SSF53300">
    <property type="entry name" value="vWA-like"/>
    <property type="match status" value="1"/>
</dbReference>
<dbReference type="Pfam" id="PF13519">
    <property type="entry name" value="VWA_2"/>
    <property type="match status" value="1"/>
</dbReference>
<feature type="region of interest" description="Disordered" evidence="3">
    <location>
        <begin position="81"/>
        <end position="123"/>
    </location>
</feature>
<dbReference type="SMART" id="SM00212">
    <property type="entry name" value="UBCc"/>
    <property type="match status" value="1"/>
</dbReference>
<feature type="domain" description="U-box" evidence="6">
    <location>
        <begin position="767"/>
        <end position="843"/>
    </location>
</feature>
<gene>
    <name evidence="7" type="ORF">TWF506_002933</name>
</gene>
<dbReference type="PROSITE" id="PS50127">
    <property type="entry name" value="UBC_2"/>
    <property type="match status" value="1"/>
</dbReference>
<feature type="domain" description="UBC core" evidence="4">
    <location>
        <begin position="1318"/>
        <end position="1464"/>
    </location>
</feature>
<dbReference type="InterPro" id="IPR025676">
    <property type="entry name" value="Clr5_dom"/>
</dbReference>
<evidence type="ECO:0000256" key="1">
    <source>
        <dbReference type="ARBA" id="ARBA00013194"/>
    </source>
</evidence>
<feature type="compositionally biased region" description="Basic and acidic residues" evidence="3">
    <location>
        <begin position="1274"/>
        <end position="1288"/>
    </location>
</feature>
<dbReference type="GO" id="GO:0016567">
    <property type="term" value="P:protein ubiquitination"/>
    <property type="evidence" value="ECO:0007669"/>
    <property type="project" value="InterPro"/>
</dbReference>
<feature type="region of interest" description="Disordered" evidence="3">
    <location>
        <begin position="1269"/>
        <end position="1288"/>
    </location>
</feature>
<keyword evidence="2" id="KW-0413">Isomerase</keyword>
<accession>A0AAN8N4R2</accession>
<evidence type="ECO:0000259" key="6">
    <source>
        <dbReference type="PROSITE" id="PS51698"/>
    </source>
</evidence>
<dbReference type="PROSITE" id="PS51698">
    <property type="entry name" value="U_BOX"/>
    <property type="match status" value="1"/>
</dbReference>
<dbReference type="EMBL" id="JAVHJM010000011">
    <property type="protein sequence ID" value="KAK6502352.1"/>
    <property type="molecule type" value="Genomic_DNA"/>
</dbReference>
<dbReference type="CDD" id="cd00198">
    <property type="entry name" value="vWFA"/>
    <property type="match status" value="1"/>
</dbReference>
<dbReference type="GO" id="GO:0004842">
    <property type="term" value="F:ubiquitin-protein transferase activity"/>
    <property type="evidence" value="ECO:0007669"/>
    <property type="project" value="InterPro"/>
</dbReference>
<dbReference type="Gene3D" id="3.10.110.10">
    <property type="entry name" value="Ubiquitin Conjugating Enzyme"/>
    <property type="match status" value="1"/>
</dbReference>
<evidence type="ECO:0000313" key="8">
    <source>
        <dbReference type="Proteomes" id="UP001307849"/>
    </source>
</evidence>
<comment type="caution">
    <text evidence="7">The sequence shown here is derived from an EMBL/GenBank/DDBJ whole genome shotgun (WGS) entry which is preliminary data.</text>
</comment>
<dbReference type="SUPFAM" id="SSF54495">
    <property type="entry name" value="UBC-like"/>
    <property type="match status" value="1"/>
</dbReference>
<dbReference type="Gene3D" id="3.40.50.410">
    <property type="entry name" value="von Willebrand factor, type A domain"/>
    <property type="match status" value="1"/>
</dbReference>
<name>A0AAN8N4R2_9PEZI</name>
<dbReference type="CDD" id="cd16655">
    <property type="entry name" value="RING-Ubox_WDSUB1-like"/>
    <property type="match status" value="1"/>
</dbReference>
<evidence type="ECO:0000256" key="2">
    <source>
        <dbReference type="ARBA" id="ARBA00023110"/>
    </source>
</evidence>
<dbReference type="Proteomes" id="UP001307849">
    <property type="component" value="Unassembled WGS sequence"/>
</dbReference>
<reference evidence="7 8" key="1">
    <citation type="submission" date="2019-10" db="EMBL/GenBank/DDBJ databases">
        <authorList>
            <person name="Palmer J.M."/>
        </authorList>
    </citation>
    <scope>NUCLEOTIDE SEQUENCE [LARGE SCALE GENOMIC DNA]</scope>
    <source>
        <strain evidence="7 8">TWF506</strain>
    </source>
</reference>
<dbReference type="SMART" id="SM00504">
    <property type="entry name" value="Ubox"/>
    <property type="match status" value="1"/>
</dbReference>
<dbReference type="InterPro" id="IPR003613">
    <property type="entry name" value="Ubox_domain"/>
</dbReference>
<dbReference type="PANTHER" id="PTHR46573:SF1">
    <property type="entry name" value="WD REPEAT, SAM AND U-BOX DOMAIN-CONTAINING PROTEIN 1"/>
    <property type="match status" value="1"/>
</dbReference>
<evidence type="ECO:0000313" key="7">
    <source>
        <dbReference type="EMBL" id="KAK6502352.1"/>
    </source>
</evidence>
<evidence type="ECO:0000259" key="4">
    <source>
        <dbReference type="PROSITE" id="PS50127"/>
    </source>
</evidence>
<dbReference type="Pfam" id="PF04564">
    <property type="entry name" value="U-box"/>
    <property type="match status" value="1"/>
</dbReference>
<evidence type="ECO:0000256" key="3">
    <source>
        <dbReference type="SAM" id="MobiDB-lite"/>
    </source>
</evidence>
<feature type="compositionally biased region" description="Low complexity" evidence="3">
    <location>
        <begin position="1299"/>
        <end position="1310"/>
    </location>
</feature>
<dbReference type="Pfam" id="PF00179">
    <property type="entry name" value="UQ_con"/>
    <property type="match status" value="1"/>
</dbReference>
<protein>
    <recommendedName>
        <fullName evidence="1">peptidylprolyl isomerase</fullName>
        <ecNumber evidence="1">5.2.1.8</ecNumber>
    </recommendedName>
</protein>
<feature type="region of interest" description="Disordered" evidence="3">
    <location>
        <begin position="1296"/>
        <end position="1316"/>
    </location>
</feature>
<proteinExistence type="predicted"/>
<sequence length="1481" mass="167392">MSSPHPPDNHPPPNRWEPFKKYIHRLYLQEGKSFSDVVSALSELEFDITLPQAIYQIHEVWQFHRQVDQVQEEAKYLQKTKRKLKDEEGDDADPEGGTIPDGAMHKKSKTVIPKDSESSSEERTSFRVRVITPQLARSHKLPGKIPVLLESFSGKTLLRELILAISVHLQLPKDEATDNEFDNTGIDIWISDYLIEAKNRDATIEELGILDLLADGILDVYAITRNLENSTATSTSDTDSENDDEEIIGIGEIFSFNPHWQIRPQQSDRGSATFLSSFRVFAHCISSREMTASKQEAILRVIYGLTRFFPILKSLRILMSGQSLSPAQSALCVQCFYELLKELIPKKLVGDDESRLLEGSRLLFGYILEISRLVDIDESDNLPLQDAFKTVDLSDATTSKLIKDPVLTDAGLVDASSIPELPSAVVLPLPANIARIFKLTTTDGCSEYSYFDTSEIQNAFHFYYGIEIDPRMTRDPHYLAGICEACGFVVTLPGDLAKASAPCLTFDSTGHVAVYTGRAPCADPGKDFQIFLPLSGKEITVDVAVITGLLGPILEARKNETGGSTLDAVGIATNRKQNDPEELVMFVVDCSQSMNDVSEFYFIDKDHPCEASSESSTTKLDLDFLFESMDEVPVEWAAKKMLKSHESFEDMVATVRAFPQYERLKIASKMIEYNSKLSKQEVKRLIGPGGSKDFRKRKASMKLVKAISKLQMFKFWASTLADVLITEAAVACPTAPLEWVWPIGSESPEDKLGFASRVHKVKTAVPPTPDKFICPITKELFRDPIVAADGFTYERRAIERWFATTSNKTYSPSTGGELTNTQLRANVSTSKEIEQWMEARDIIDPISPGRLASTRDVTFQVPGGVSFTRTIDYPIKLTDLYYFVYRGLGGKQKNFKLVWAGDPLAIFEGYPCSSQESNTSLSQASIEYPSGKYLDCWQVRDGDTIIIEAMDAYKTTHAQPDFHLVKVYEGSNFRYGYWLDRREAAPTVSSLIFKTFRFQAEKEREVRFQDFILESNFKVLGDGWYRRQTYEPYDELRFGSTIPPSGTLRSEGLLETTAQTDRSKPAVFKVCLETLEGHKKDCARKEQLKRSGSLNRLEVCKQIFSSFVNRTLAYNYANHYGLITFDSFIRVAQTPTYVMEDFRSKILRMEPSGNTMLWDALDKAIDELESHGKDFPKARKRIICLSDGEDTGSKTQLMILQDRARKKRIVIDSFCIGKANHENLMRLSQNTGGYKFKPTSLEEAMDLGELEPVLSLSERFTHGYPSTLSQAYKTEPDGFPRRKEHPNTYDRFTRVGSVSTTKQHQQNQSKSSKKPGLIRTARILSELRKITENPHPSYDVFVSDENMGFWKIVMQGPSESAYETGAFVMYLDMGEDYPLFPPEARFLTEILHPNINKHGKICHSILDRNWTADTSNAQLLNTIWSLLSTPEVSDPVNTVLTLDYHWDEVAFRDRVKNHIQDHAKKTRKQLVTEFESRPIVS</sequence>
<organism evidence="7 8">
    <name type="scientific">Arthrobotrys conoides</name>
    <dbReference type="NCBI Taxonomy" id="74498"/>
    <lineage>
        <taxon>Eukaryota</taxon>
        <taxon>Fungi</taxon>
        <taxon>Dikarya</taxon>
        <taxon>Ascomycota</taxon>
        <taxon>Pezizomycotina</taxon>
        <taxon>Orbiliomycetes</taxon>
        <taxon>Orbiliales</taxon>
        <taxon>Orbiliaceae</taxon>
        <taxon>Arthrobotrys</taxon>
    </lineage>
</organism>